<dbReference type="PROSITE" id="PS01031">
    <property type="entry name" value="SHSP"/>
    <property type="match status" value="1"/>
</dbReference>
<evidence type="ECO:0000256" key="3">
    <source>
        <dbReference type="SAM" id="MobiDB-lite"/>
    </source>
</evidence>
<gene>
    <name evidence="5" type="ORF">EKO24_003845</name>
</gene>
<dbReference type="InterPro" id="IPR031107">
    <property type="entry name" value="Small_HSP"/>
</dbReference>
<evidence type="ECO:0000313" key="6">
    <source>
        <dbReference type="Proteomes" id="UP000733744"/>
    </source>
</evidence>
<dbReference type="CDD" id="cd06464">
    <property type="entry name" value="ACD_sHsps-like"/>
    <property type="match status" value="1"/>
</dbReference>
<feature type="compositionally biased region" description="Polar residues" evidence="3">
    <location>
        <begin position="41"/>
        <end position="56"/>
    </location>
</feature>
<evidence type="ECO:0000313" key="5">
    <source>
        <dbReference type="EMBL" id="TRX01424.1"/>
    </source>
</evidence>
<accession>A0ABY3CEB6</accession>
<evidence type="ECO:0000256" key="2">
    <source>
        <dbReference type="RuleBase" id="RU003616"/>
    </source>
</evidence>
<reference evidence="5 6" key="1">
    <citation type="journal article" date="2019" name="Antonie Van Leeuwenhoek">
        <title>Description of 'Ca. Methylobacter oryzae' KRF1, a novel species from the environmentally important Methylobacter clade 2.</title>
        <authorList>
            <person name="Khatri K."/>
            <person name="Mohite J.A."/>
            <person name="Pandit P.S."/>
            <person name="Bahulikar R."/>
            <person name="Rahalkar M.C."/>
        </authorList>
    </citation>
    <scope>NUCLEOTIDE SEQUENCE [LARGE SCALE GENOMIC DNA]</scope>
    <source>
        <strain evidence="5 6">KRF1</strain>
    </source>
</reference>
<dbReference type="SUPFAM" id="SSF49764">
    <property type="entry name" value="HSP20-like chaperones"/>
    <property type="match status" value="1"/>
</dbReference>
<proteinExistence type="inferred from homology"/>
<comment type="caution">
    <text evidence="5">The sequence shown here is derived from an EMBL/GenBank/DDBJ whole genome shotgun (WGS) entry which is preliminary data.</text>
</comment>
<dbReference type="InterPro" id="IPR008978">
    <property type="entry name" value="HSP20-like_chaperone"/>
</dbReference>
<name>A0ABY3CEB6_9GAMM</name>
<protein>
    <submittedName>
        <fullName evidence="5">Hsp20/alpha crystallin family protein</fullName>
    </submittedName>
</protein>
<sequence length="201" mass="22645">MKNETIAAIAAVLVIILGIQAYTMFRLNDRLNQLSGFYSQTAEPQTKAQTKTQPNPLANDDDFFKGGTWNPYAEMQRMQSEMEQMFDNSFSRFHMKSPFGSLSKAPDVDLQEQADRYIATVNVPGADESSLNVKLEDRVLHISIKTEQTKDEGDDKNGEYHYRERFVGQFERALTLPGPANAAKMTSEYHNGVLTITIPKA</sequence>
<evidence type="ECO:0000259" key="4">
    <source>
        <dbReference type="PROSITE" id="PS01031"/>
    </source>
</evidence>
<dbReference type="RefSeq" id="WP_127029849.1">
    <property type="nucleotide sequence ID" value="NZ_RYFG02000020.1"/>
</dbReference>
<dbReference type="InterPro" id="IPR002068">
    <property type="entry name" value="A-crystallin/Hsp20_dom"/>
</dbReference>
<dbReference type="Proteomes" id="UP000733744">
    <property type="component" value="Unassembled WGS sequence"/>
</dbReference>
<feature type="region of interest" description="Disordered" evidence="3">
    <location>
        <begin position="41"/>
        <end position="60"/>
    </location>
</feature>
<dbReference type="PANTHER" id="PTHR11527">
    <property type="entry name" value="HEAT-SHOCK PROTEIN 20 FAMILY MEMBER"/>
    <property type="match status" value="1"/>
</dbReference>
<keyword evidence="6" id="KW-1185">Reference proteome</keyword>
<feature type="domain" description="SHSP" evidence="4">
    <location>
        <begin position="99"/>
        <end position="201"/>
    </location>
</feature>
<dbReference type="Pfam" id="PF00011">
    <property type="entry name" value="HSP20"/>
    <property type="match status" value="1"/>
</dbReference>
<evidence type="ECO:0000256" key="1">
    <source>
        <dbReference type="PROSITE-ProRule" id="PRU00285"/>
    </source>
</evidence>
<comment type="similarity">
    <text evidence="1 2">Belongs to the small heat shock protein (HSP20) family.</text>
</comment>
<dbReference type="EMBL" id="RYFG02000020">
    <property type="protein sequence ID" value="TRX01424.1"/>
    <property type="molecule type" value="Genomic_DNA"/>
</dbReference>
<organism evidence="5 6">
    <name type="scientific">Candidatus Methylobacter oryzae</name>
    <dbReference type="NCBI Taxonomy" id="2497749"/>
    <lineage>
        <taxon>Bacteria</taxon>
        <taxon>Pseudomonadati</taxon>
        <taxon>Pseudomonadota</taxon>
        <taxon>Gammaproteobacteria</taxon>
        <taxon>Methylococcales</taxon>
        <taxon>Methylococcaceae</taxon>
        <taxon>Methylobacter</taxon>
    </lineage>
</organism>
<dbReference type="Gene3D" id="2.60.40.790">
    <property type="match status" value="1"/>
</dbReference>